<organism evidence="3 4">
    <name type="scientific">Sporothrix curviconia</name>
    <dbReference type="NCBI Taxonomy" id="1260050"/>
    <lineage>
        <taxon>Eukaryota</taxon>
        <taxon>Fungi</taxon>
        <taxon>Dikarya</taxon>
        <taxon>Ascomycota</taxon>
        <taxon>Pezizomycotina</taxon>
        <taxon>Sordariomycetes</taxon>
        <taxon>Sordariomycetidae</taxon>
        <taxon>Ophiostomatales</taxon>
        <taxon>Ophiostomataceae</taxon>
        <taxon>Sporothrix</taxon>
    </lineage>
</organism>
<keyword evidence="4" id="KW-1185">Reference proteome</keyword>
<feature type="region of interest" description="Disordered" evidence="1">
    <location>
        <begin position="240"/>
        <end position="283"/>
    </location>
</feature>
<dbReference type="Proteomes" id="UP001642405">
    <property type="component" value="Unassembled WGS sequence"/>
</dbReference>
<evidence type="ECO:0008006" key="5">
    <source>
        <dbReference type="Google" id="ProtNLM"/>
    </source>
</evidence>
<dbReference type="EMBL" id="CAWUHB010000023">
    <property type="protein sequence ID" value="CAK7221740.1"/>
    <property type="molecule type" value="Genomic_DNA"/>
</dbReference>
<comment type="caution">
    <text evidence="3">The sequence shown here is derived from an EMBL/GenBank/DDBJ whole genome shotgun (WGS) entry which is preliminary data.</text>
</comment>
<evidence type="ECO:0000313" key="4">
    <source>
        <dbReference type="Proteomes" id="UP001642405"/>
    </source>
</evidence>
<reference evidence="3 4" key="1">
    <citation type="submission" date="2024-01" db="EMBL/GenBank/DDBJ databases">
        <authorList>
            <person name="Allen C."/>
            <person name="Tagirdzhanova G."/>
        </authorList>
    </citation>
    <scope>NUCLEOTIDE SEQUENCE [LARGE SCALE GENOMIC DNA]</scope>
</reference>
<feature type="chain" id="PRO_5046373950" description="Collagen-like protein mcl1" evidence="2">
    <location>
        <begin position="35"/>
        <end position="308"/>
    </location>
</feature>
<proteinExistence type="predicted"/>
<evidence type="ECO:0000256" key="2">
    <source>
        <dbReference type="SAM" id="SignalP"/>
    </source>
</evidence>
<feature type="signal peptide" evidence="2">
    <location>
        <begin position="1"/>
        <end position="34"/>
    </location>
</feature>
<keyword evidence="2" id="KW-0732">Signal</keyword>
<evidence type="ECO:0000313" key="3">
    <source>
        <dbReference type="EMBL" id="CAK7221740.1"/>
    </source>
</evidence>
<sequence length="308" mass="30934">MKQTTRHRPMASMLACVATVLIASSILFASAVHAIPSPSPTPLPAPTPLPLPGVIAGIDDPTTTAYSDEVCKPPTVHPSDPLPPCVDIENIETLCYPNGTAPLYLAAHAQCMCRGSYFSEWNACRRCLSVHGQLSDRDFAFYESVASAASTSLCGFLGGGASGQQPTTTPTAIFRDLFTSAEARLTASPSWAAETAAETLGSDAAPNNTDVGVYFTASGPEGPGSITGSATAATATGLALATGRPPLPPGAPGASTSGSGMTGTAGTATATATMSGSSSHSGSVESAATRIRGLAAMLVVVLGGSLFL</sequence>
<gene>
    <name evidence="3" type="ORF">SCUCBS95973_004602</name>
</gene>
<protein>
    <recommendedName>
        <fullName evidence="5">Collagen-like protein mcl1</fullName>
    </recommendedName>
</protein>
<evidence type="ECO:0000256" key="1">
    <source>
        <dbReference type="SAM" id="MobiDB-lite"/>
    </source>
</evidence>
<feature type="compositionally biased region" description="Low complexity" evidence="1">
    <location>
        <begin position="252"/>
        <end position="283"/>
    </location>
</feature>
<accession>A0ABP0BQ16</accession>
<name>A0ABP0BQ16_9PEZI</name>